<reference evidence="3 4" key="1">
    <citation type="submission" date="2018-09" db="EMBL/GenBank/DDBJ databases">
        <title>A high-quality reference genome of wild soybean provides a powerful tool to mine soybean genomes.</title>
        <authorList>
            <person name="Xie M."/>
            <person name="Chung C.Y.L."/>
            <person name="Li M.-W."/>
            <person name="Wong F.-L."/>
            <person name="Chan T.-F."/>
            <person name="Lam H.-M."/>
        </authorList>
    </citation>
    <scope>NUCLEOTIDE SEQUENCE [LARGE SCALE GENOMIC DNA]</scope>
    <source>
        <strain evidence="4">cv. W05</strain>
        <tissue evidence="3">Hypocotyl of etiolated seedlings</tissue>
    </source>
</reference>
<feature type="compositionally biased region" description="Acidic residues" evidence="1">
    <location>
        <begin position="31"/>
        <end position="50"/>
    </location>
</feature>
<proteinExistence type="predicted"/>
<sequence length="149" mass="17297">MDNSNDEWFVNLEDDNDVNSSDTNSSNGSDAEVDIDVDNEEGVEDVDNEEEAKDVDCIGFKLKNLKDVTTDDITPIEFSCEHNAYKFYIAYTKSHGFGIRKDYVDYDMNHNIIMRQFVCNKKGLRDKKHLMRDNRKKDHRSLTRTNCKA</sequence>
<dbReference type="EMBL" id="QZWG01000004">
    <property type="protein sequence ID" value="RZC16554.1"/>
    <property type="molecule type" value="Genomic_DNA"/>
</dbReference>
<dbReference type="Proteomes" id="UP000289340">
    <property type="component" value="Chromosome 4"/>
</dbReference>
<name>A0A445L098_GLYSO</name>
<feature type="domain" description="FAR1" evidence="2">
    <location>
        <begin position="86"/>
        <end position="149"/>
    </location>
</feature>
<dbReference type="Pfam" id="PF03101">
    <property type="entry name" value="FAR1"/>
    <property type="match status" value="1"/>
</dbReference>
<feature type="region of interest" description="Disordered" evidence="1">
    <location>
        <begin position="1"/>
        <end position="50"/>
    </location>
</feature>
<evidence type="ECO:0000259" key="2">
    <source>
        <dbReference type="Pfam" id="PF03101"/>
    </source>
</evidence>
<comment type="caution">
    <text evidence="3">The sequence shown here is derived from an EMBL/GenBank/DDBJ whole genome shotgun (WGS) entry which is preliminary data.</text>
</comment>
<evidence type="ECO:0000313" key="3">
    <source>
        <dbReference type="EMBL" id="RZC16554.1"/>
    </source>
</evidence>
<dbReference type="AlphaFoldDB" id="A0A445L098"/>
<dbReference type="PANTHER" id="PTHR46328">
    <property type="entry name" value="FAR-RED IMPAIRED RESPONSIVE (FAR1) FAMILY PROTEIN-RELATED"/>
    <property type="match status" value="1"/>
</dbReference>
<dbReference type="InterPro" id="IPR004330">
    <property type="entry name" value="FAR1_DNA_bnd_dom"/>
</dbReference>
<feature type="compositionally biased region" description="Low complexity" evidence="1">
    <location>
        <begin position="18"/>
        <end position="30"/>
    </location>
</feature>
<keyword evidence="4" id="KW-1185">Reference proteome</keyword>
<dbReference type="PANTHER" id="PTHR46328:SF33">
    <property type="entry name" value="FAR1 DNA-BINDING DOMAIN PROTEIN"/>
    <property type="match status" value="1"/>
</dbReference>
<gene>
    <name evidence="3" type="ORF">D0Y65_009718</name>
</gene>
<organism evidence="3 4">
    <name type="scientific">Glycine soja</name>
    <name type="common">Wild soybean</name>
    <dbReference type="NCBI Taxonomy" id="3848"/>
    <lineage>
        <taxon>Eukaryota</taxon>
        <taxon>Viridiplantae</taxon>
        <taxon>Streptophyta</taxon>
        <taxon>Embryophyta</taxon>
        <taxon>Tracheophyta</taxon>
        <taxon>Spermatophyta</taxon>
        <taxon>Magnoliopsida</taxon>
        <taxon>eudicotyledons</taxon>
        <taxon>Gunneridae</taxon>
        <taxon>Pentapetalae</taxon>
        <taxon>rosids</taxon>
        <taxon>fabids</taxon>
        <taxon>Fabales</taxon>
        <taxon>Fabaceae</taxon>
        <taxon>Papilionoideae</taxon>
        <taxon>50 kb inversion clade</taxon>
        <taxon>NPAAA clade</taxon>
        <taxon>indigoferoid/millettioid clade</taxon>
        <taxon>Phaseoleae</taxon>
        <taxon>Glycine</taxon>
        <taxon>Glycine subgen. Soja</taxon>
    </lineage>
</organism>
<accession>A0A445L098</accession>
<evidence type="ECO:0000256" key="1">
    <source>
        <dbReference type="SAM" id="MobiDB-lite"/>
    </source>
</evidence>
<protein>
    <recommendedName>
        <fullName evidence="2">FAR1 domain-containing protein</fullName>
    </recommendedName>
</protein>
<evidence type="ECO:0000313" key="4">
    <source>
        <dbReference type="Proteomes" id="UP000289340"/>
    </source>
</evidence>